<dbReference type="PANTHER" id="PTHR43309">
    <property type="entry name" value="5-OXOPROLINASE SUBUNIT C"/>
    <property type="match status" value="1"/>
</dbReference>
<accession>A0A167HNM8</accession>
<keyword evidence="2" id="KW-0378">Hydrolase</keyword>
<dbReference type="InterPro" id="IPR003778">
    <property type="entry name" value="CT_A_B"/>
</dbReference>
<keyword evidence="6" id="KW-1185">Reference proteome</keyword>
<dbReference type="EMBL" id="LRXL01000037">
    <property type="protein sequence ID" value="OAB78801.1"/>
    <property type="molecule type" value="Genomic_DNA"/>
</dbReference>
<dbReference type="AlphaFoldDB" id="A0A167HNM8"/>
<gene>
    <name evidence="5" type="ORF">ULVI_09475</name>
</gene>
<name>A0A167HNM8_9FLAO</name>
<comment type="caution">
    <text evidence="5">The sequence shown here is derived from an EMBL/GenBank/DDBJ whole genome shotgun (WGS) entry which is preliminary data.</text>
</comment>
<dbReference type="Proteomes" id="UP000077013">
    <property type="component" value="Unassembled WGS sequence"/>
</dbReference>
<keyword evidence="3" id="KW-0067">ATP-binding</keyword>
<dbReference type="InterPro" id="IPR029000">
    <property type="entry name" value="Cyclophilin-like_dom_sf"/>
</dbReference>
<proteinExistence type="predicted"/>
<dbReference type="Gene3D" id="2.40.100.10">
    <property type="entry name" value="Cyclophilin-like"/>
    <property type="match status" value="1"/>
</dbReference>
<dbReference type="SMART" id="SM00797">
    <property type="entry name" value="AHS2"/>
    <property type="match status" value="1"/>
</dbReference>
<dbReference type="OrthoDB" id="9782422at2"/>
<dbReference type="GO" id="GO:0005524">
    <property type="term" value="F:ATP binding"/>
    <property type="evidence" value="ECO:0007669"/>
    <property type="project" value="UniProtKB-KW"/>
</dbReference>
<dbReference type="RefSeq" id="WP_068592149.1">
    <property type="nucleotide sequence ID" value="NZ_LRXL01000037.1"/>
</dbReference>
<dbReference type="PANTHER" id="PTHR43309:SF5">
    <property type="entry name" value="5-OXOPROLINASE SUBUNIT C"/>
    <property type="match status" value="1"/>
</dbReference>
<reference evidence="5 6" key="1">
    <citation type="submission" date="2016-02" db="EMBL/GenBank/DDBJ databases">
        <title>Ulvibacter sp. LPB0005, isolated from Thais luteostoma.</title>
        <authorList>
            <person name="Shin S.-K."/>
            <person name="Yi H."/>
        </authorList>
    </citation>
    <scope>NUCLEOTIDE SEQUENCE [LARGE SCALE GENOMIC DNA]</scope>
    <source>
        <strain evidence="5 6">LPB0005</strain>
    </source>
</reference>
<dbReference type="GO" id="GO:0016787">
    <property type="term" value="F:hydrolase activity"/>
    <property type="evidence" value="ECO:0007669"/>
    <property type="project" value="UniProtKB-KW"/>
</dbReference>
<dbReference type="STRING" id="1763537.ULVI_09475"/>
<evidence type="ECO:0000313" key="6">
    <source>
        <dbReference type="Proteomes" id="UP000077013"/>
    </source>
</evidence>
<dbReference type="InterPro" id="IPR052708">
    <property type="entry name" value="PxpC"/>
</dbReference>
<evidence type="ECO:0000259" key="4">
    <source>
        <dbReference type="SMART" id="SM00797"/>
    </source>
</evidence>
<evidence type="ECO:0000256" key="2">
    <source>
        <dbReference type="ARBA" id="ARBA00022801"/>
    </source>
</evidence>
<sequence>MIKVITSGMYTSIQDNGRFGYRDIGVPISGAMDANSATLANILVGNISTAAVLECTVTGASLLFKKEVKIAITGGNCDAYVDKKQISFNTVISIPEGSTLTLGRITKGLRTYIAVRGGIASEVILGSRCQYKGITSEEKIKKGTILPIASEVSENLDTSIDITHSTLLEAGIISVYRGPEFEELIPSSQKKISEADFIITSESNRMATFLKSNFSFSAPEIITSPVQPGTVQLTPSGQFIVLMRDAQTTGGYARILQLSEIAICHLAQVRPGKSITFKLLE</sequence>
<keyword evidence="1" id="KW-0547">Nucleotide-binding</keyword>
<organism evidence="5 6">
    <name type="scientific">Cochleicola gelatinilyticus</name>
    <dbReference type="NCBI Taxonomy" id="1763537"/>
    <lineage>
        <taxon>Bacteria</taxon>
        <taxon>Pseudomonadati</taxon>
        <taxon>Bacteroidota</taxon>
        <taxon>Flavobacteriia</taxon>
        <taxon>Flavobacteriales</taxon>
        <taxon>Flavobacteriaceae</taxon>
        <taxon>Cochleicola</taxon>
    </lineage>
</organism>
<evidence type="ECO:0000313" key="5">
    <source>
        <dbReference type="EMBL" id="OAB78801.1"/>
    </source>
</evidence>
<feature type="domain" description="Carboxyltransferase" evidence="4">
    <location>
        <begin position="23"/>
        <end position="281"/>
    </location>
</feature>
<protein>
    <recommendedName>
        <fullName evidence="4">Carboxyltransferase domain-containing protein</fullName>
    </recommendedName>
</protein>
<evidence type="ECO:0000256" key="3">
    <source>
        <dbReference type="ARBA" id="ARBA00022840"/>
    </source>
</evidence>
<dbReference type="Pfam" id="PF02626">
    <property type="entry name" value="CT_A_B"/>
    <property type="match status" value="1"/>
</dbReference>
<evidence type="ECO:0000256" key="1">
    <source>
        <dbReference type="ARBA" id="ARBA00022741"/>
    </source>
</evidence>